<proteinExistence type="inferred from homology"/>
<dbReference type="InterPro" id="IPR000611">
    <property type="entry name" value="NPY_rcpt"/>
</dbReference>
<gene>
    <name evidence="20" type="ORF">NDU88_004425</name>
</gene>
<dbReference type="Pfam" id="PF00001">
    <property type="entry name" value="7tm_1"/>
    <property type="match status" value="1"/>
</dbReference>
<dbReference type="CDD" id="cd15205">
    <property type="entry name" value="7tmA_QRFPR"/>
    <property type="match status" value="1"/>
</dbReference>
<comment type="similarity">
    <text evidence="2 17">Belongs to the G-protein coupled receptor 1 family.</text>
</comment>
<keyword evidence="3" id="KW-1003">Cell membrane</keyword>
<evidence type="ECO:0000256" key="15">
    <source>
        <dbReference type="ARBA" id="ARBA00082019"/>
    </source>
</evidence>
<evidence type="ECO:0000256" key="16">
    <source>
        <dbReference type="ARBA" id="ARBA00082238"/>
    </source>
</evidence>
<evidence type="ECO:0000256" key="2">
    <source>
        <dbReference type="ARBA" id="ARBA00010663"/>
    </source>
</evidence>
<evidence type="ECO:0000256" key="17">
    <source>
        <dbReference type="RuleBase" id="RU000688"/>
    </source>
</evidence>
<evidence type="ECO:0000256" key="11">
    <source>
        <dbReference type="ARBA" id="ARBA00059793"/>
    </source>
</evidence>
<evidence type="ECO:0000259" key="19">
    <source>
        <dbReference type="PROSITE" id="PS50262"/>
    </source>
</evidence>
<protein>
    <recommendedName>
        <fullName evidence="12">Pyroglutamylated RF-amide peptide receptor</fullName>
    </recommendedName>
    <alternativeName>
        <fullName evidence="13">AQ27</fullName>
    </alternativeName>
    <alternativeName>
        <fullName evidence="15">G-protein coupled receptor 103</fullName>
    </alternativeName>
    <alternativeName>
        <fullName evidence="14">Orexigenic neuropeptide QRFP receptor</fullName>
    </alternativeName>
    <alternativeName>
        <fullName evidence="16">SP9155</fullName>
    </alternativeName>
</protein>
<feature type="transmembrane region" description="Helical" evidence="18">
    <location>
        <begin position="312"/>
        <end position="335"/>
    </location>
</feature>
<keyword evidence="8 17" id="KW-0675">Receptor</keyword>
<evidence type="ECO:0000256" key="10">
    <source>
        <dbReference type="ARBA" id="ARBA00023224"/>
    </source>
</evidence>
<dbReference type="Proteomes" id="UP001066276">
    <property type="component" value="Chromosome 1_1"/>
</dbReference>
<comment type="subcellular location">
    <subcellularLocation>
        <location evidence="1">Cell membrane</location>
        <topology evidence="1">Multi-pass membrane protein</topology>
    </subcellularLocation>
</comment>
<keyword evidence="21" id="KW-1185">Reference proteome</keyword>
<evidence type="ECO:0000256" key="12">
    <source>
        <dbReference type="ARBA" id="ARBA00070590"/>
    </source>
</evidence>
<evidence type="ECO:0000256" key="4">
    <source>
        <dbReference type="ARBA" id="ARBA00022692"/>
    </source>
</evidence>
<feature type="transmembrane region" description="Helical" evidence="18">
    <location>
        <begin position="162"/>
        <end position="181"/>
    </location>
</feature>
<keyword evidence="7 18" id="KW-0472">Membrane</keyword>
<dbReference type="InterPro" id="IPR017452">
    <property type="entry name" value="GPCR_Rhodpsn_7TM"/>
</dbReference>
<accession>A0AAV7WVS2</accession>
<evidence type="ECO:0000256" key="13">
    <source>
        <dbReference type="ARBA" id="ARBA00079726"/>
    </source>
</evidence>
<dbReference type="PRINTS" id="PR00237">
    <property type="entry name" value="GPCRRHODOPSN"/>
</dbReference>
<evidence type="ECO:0000256" key="18">
    <source>
        <dbReference type="SAM" id="Phobius"/>
    </source>
</evidence>
<keyword evidence="5 18" id="KW-1133">Transmembrane helix</keyword>
<dbReference type="AlphaFoldDB" id="A0AAV7WVS2"/>
<dbReference type="PROSITE" id="PS00237">
    <property type="entry name" value="G_PROTEIN_RECEP_F1_1"/>
    <property type="match status" value="1"/>
</dbReference>
<dbReference type="PRINTS" id="PR01012">
    <property type="entry name" value="NRPEPTIDEYR"/>
</dbReference>
<keyword evidence="10 17" id="KW-0807">Transducer</keyword>
<feature type="transmembrane region" description="Helical" evidence="18">
    <location>
        <begin position="46"/>
        <end position="70"/>
    </location>
</feature>
<keyword evidence="9" id="KW-0325">Glycoprotein</keyword>
<feature type="transmembrane region" description="Helical" evidence="18">
    <location>
        <begin position="123"/>
        <end position="141"/>
    </location>
</feature>
<dbReference type="PROSITE" id="PS50262">
    <property type="entry name" value="G_PROTEIN_RECEP_F1_2"/>
    <property type="match status" value="1"/>
</dbReference>
<feature type="transmembrane region" description="Helical" evidence="18">
    <location>
        <begin position="213"/>
        <end position="234"/>
    </location>
</feature>
<dbReference type="InterPro" id="IPR000276">
    <property type="entry name" value="GPCR_Rhodpsn"/>
</dbReference>
<dbReference type="GO" id="GO:0005886">
    <property type="term" value="C:plasma membrane"/>
    <property type="evidence" value="ECO:0007669"/>
    <property type="project" value="UniProtKB-SubCell"/>
</dbReference>
<keyword evidence="4 17" id="KW-0812">Transmembrane</keyword>
<evidence type="ECO:0000313" key="20">
    <source>
        <dbReference type="EMBL" id="KAJ1216826.1"/>
    </source>
</evidence>
<dbReference type="PANTHER" id="PTHR45695">
    <property type="entry name" value="LEUCOKININ RECEPTOR-RELATED"/>
    <property type="match status" value="1"/>
</dbReference>
<dbReference type="PANTHER" id="PTHR45695:SF20">
    <property type="entry name" value="PYROGLUTAMYLATED RFAMIDE PEPTIDE RECEPTOR"/>
    <property type="match status" value="1"/>
</dbReference>
<evidence type="ECO:0000313" key="21">
    <source>
        <dbReference type="Proteomes" id="UP001066276"/>
    </source>
</evidence>
<reference evidence="20" key="1">
    <citation type="journal article" date="2022" name="bioRxiv">
        <title>Sequencing and chromosome-scale assembly of the giantPleurodeles waltlgenome.</title>
        <authorList>
            <person name="Brown T."/>
            <person name="Elewa A."/>
            <person name="Iarovenko S."/>
            <person name="Subramanian E."/>
            <person name="Araus A.J."/>
            <person name="Petzold A."/>
            <person name="Susuki M."/>
            <person name="Suzuki K.-i.T."/>
            <person name="Hayashi T."/>
            <person name="Toyoda A."/>
            <person name="Oliveira C."/>
            <person name="Osipova E."/>
            <person name="Leigh N.D."/>
            <person name="Simon A."/>
            <person name="Yun M.H."/>
        </authorList>
    </citation>
    <scope>NUCLEOTIDE SEQUENCE</scope>
    <source>
        <strain evidence="20">20211129_DDA</strain>
        <tissue evidence="20">Liver</tissue>
    </source>
</reference>
<feature type="transmembrane region" description="Helical" evidence="18">
    <location>
        <begin position="271"/>
        <end position="292"/>
    </location>
</feature>
<keyword evidence="6 17" id="KW-0297">G-protein coupled receptor</keyword>
<evidence type="ECO:0000256" key="5">
    <source>
        <dbReference type="ARBA" id="ARBA00022989"/>
    </source>
</evidence>
<evidence type="ECO:0000256" key="6">
    <source>
        <dbReference type="ARBA" id="ARBA00023040"/>
    </source>
</evidence>
<comment type="function">
    <text evidence="11">Receptor for the orexigenic neuropeptide QRFP. The activity of this receptor is mediated by G proteins that modulate adenylate cyclase activity and intracellular calcium levels.</text>
</comment>
<dbReference type="SUPFAM" id="SSF81321">
    <property type="entry name" value="Family A G protein-coupled receptor-like"/>
    <property type="match status" value="1"/>
</dbReference>
<dbReference type="EMBL" id="JANPWB010000001">
    <property type="protein sequence ID" value="KAJ1216826.1"/>
    <property type="molecule type" value="Genomic_DNA"/>
</dbReference>
<evidence type="ECO:0000256" key="9">
    <source>
        <dbReference type="ARBA" id="ARBA00023180"/>
    </source>
</evidence>
<evidence type="ECO:0000256" key="8">
    <source>
        <dbReference type="ARBA" id="ARBA00023170"/>
    </source>
</evidence>
<dbReference type="GO" id="GO:0004983">
    <property type="term" value="F:neuropeptide Y receptor activity"/>
    <property type="evidence" value="ECO:0007669"/>
    <property type="project" value="InterPro"/>
</dbReference>
<dbReference type="Gene3D" id="1.20.1070.10">
    <property type="entry name" value="Rhodopsin 7-helix transmembrane proteins"/>
    <property type="match status" value="1"/>
</dbReference>
<organism evidence="20 21">
    <name type="scientific">Pleurodeles waltl</name>
    <name type="common">Iberian ribbed newt</name>
    <dbReference type="NCBI Taxonomy" id="8319"/>
    <lineage>
        <taxon>Eukaryota</taxon>
        <taxon>Metazoa</taxon>
        <taxon>Chordata</taxon>
        <taxon>Craniata</taxon>
        <taxon>Vertebrata</taxon>
        <taxon>Euteleostomi</taxon>
        <taxon>Amphibia</taxon>
        <taxon>Batrachia</taxon>
        <taxon>Caudata</taxon>
        <taxon>Salamandroidea</taxon>
        <taxon>Salamandridae</taxon>
        <taxon>Pleurodelinae</taxon>
        <taxon>Pleurodeles</taxon>
    </lineage>
</organism>
<name>A0AAV7WVS2_PLEWA</name>
<evidence type="ECO:0000256" key="14">
    <source>
        <dbReference type="ARBA" id="ARBA00079958"/>
    </source>
</evidence>
<dbReference type="FunFam" id="1.20.1070.10:FF:000227">
    <property type="entry name" value="Pyroglutamylated RFamide peptide receptor a"/>
    <property type="match status" value="1"/>
</dbReference>
<evidence type="ECO:0000256" key="3">
    <source>
        <dbReference type="ARBA" id="ARBA00022475"/>
    </source>
</evidence>
<feature type="domain" description="G-protein coupled receptors family 1 profile" evidence="19">
    <location>
        <begin position="62"/>
        <end position="332"/>
    </location>
</feature>
<sequence length="432" mass="49685">MQSLNITPEQFARLLRDNNVTRREFIERFQLEPLVYIPELPPRTKLAFVLLCALIFVLALFGNTLVLYVVTRSKAMRTVTNIFICSLALSDLLIAFFCVPVTLLQNISSNWLGGAFACKMVPFVQSTAIVTEILTMTCIAVERHQGIMHPLKMKWQYTNRRAFTMLGIVWLTATIVGAPMWHVQRLEVKYDFLFETRYVCCLEEWTSPVHQRIYSTFILVILFLLPLTVMLLLYSKIGFELWIKKRVGDASVLQTIHGKEMSKISRKKKRAIIMMVTVVVLFAVCWAPFHIVHMMNEYSNFEKEYDDVTIKMTFAIVQIIGFFNSICNPIVYAFMNENFKKNFLSAICFCIVKETPSPSRRLGNSGITLIQQKVNFSRRDQSSAEESRREAFSDGNIEVKFCEQPVPKRNTKRHLNLFSSELAVHSALGSGH</sequence>
<comment type="caution">
    <text evidence="20">The sequence shown here is derived from an EMBL/GenBank/DDBJ whole genome shotgun (WGS) entry which is preliminary data.</text>
</comment>
<feature type="transmembrane region" description="Helical" evidence="18">
    <location>
        <begin position="82"/>
        <end position="103"/>
    </location>
</feature>
<evidence type="ECO:0000256" key="7">
    <source>
        <dbReference type="ARBA" id="ARBA00023136"/>
    </source>
</evidence>
<evidence type="ECO:0000256" key="1">
    <source>
        <dbReference type="ARBA" id="ARBA00004651"/>
    </source>
</evidence>